<dbReference type="SUPFAM" id="SSF53098">
    <property type="entry name" value="Ribonuclease H-like"/>
    <property type="match status" value="1"/>
</dbReference>
<keyword evidence="6" id="KW-1185">Reference proteome</keyword>
<dbReference type="Pfam" id="PF00665">
    <property type="entry name" value="rve"/>
    <property type="match status" value="1"/>
</dbReference>
<dbReference type="Pfam" id="PF13333">
    <property type="entry name" value="rve_2"/>
    <property type="match status" value="1"/>
</dbReference>
<dbReference type="NCBIfam" id="NF033516">
    <property type="entry name" value="transpos_IS3"/>
    <property type="match status" value="1"/>
</dbReference>
<dbReference type="EMBL" id="JAGIOD010000001">
    <property type="protein sequence ID" value="MBP2381920.1"/>
    <property type="molecule type" value="Genomic_DNA"/>
</dbReference>
<dbReference type="EMBL" id="JAGIOD010000002">
    <property type="protein sequence ID" value="MBP2383788.1"/>
    <property type="molecule type" value="Genomic_DNA"/>
</dbReference>
<evidence type="ECO:0000313" key="6">
    <source>
        <dbReference type="Proteomes" id="UP001519290"/>
    </source>
</evidence>
<evidence type="ECO:0000313" key="5">
    <source>
        <dbReference type="EMBL" id="MBP2383788.1"/>
    </source>
</evidence>
<dbReference type="InterPro" id="IPR001584">
    <property type="entry name" value="Integrase_cat-core"/>
</dbReference>
<dbReference type="InterPro" id="IPR025948">
    <property type="entry name" value="HTH-like_dom"/>
</dbReference>
<dbReference type="InterPro" id="IPR050900">
    <property type="entry name" value="Transposase_IS3/IS150/IS904"/>
</dbReference>
<dbReference type="Proteomes" id="UP001519290">
    <property type="component" value="Unassembled WGS sequence"/>
</dbReference>
<evidence type="ECO:0000313" key="4">
    <source>
        <dbReference type="EMBL" id="MBP2382086.1"/>
    </source>
</evidence>
<gene>
    <name evidence="3" type="ORF">JOF43_001877</name>
    <name evidence="4" type="ORF">JOF43_002043</name>
    <name evidence="5" type="ORF">JOF43_003777</name>
</gene>
<dbReference type="Pfam" id="PF13276">
    <property type="entry name" value="HTH_21"/>
    <property type="match status" value="1"/>
</dbReference>
<feature type="domain" description="Integrase catalytic" evidence="2">
    <location>
        <begin position="127"/>
        <end position="293"/>
    </location>
</feature>
<evidence type="ECO:0000313" key="3">
    <source>
        <dbReference type="EMBL" id="MBP2381920.1"/>
    </source>
</evidence>
<dbReference type="PANTHER" id="PTHR46889">
    <property type="entry name" value="TRANSPOSASE INSF FOR INSERTION SEQUENCE IS3B-RELATED"/>
    <property type="match status" value="1"/>
</dbReference>
<dbReference type="Gene3D" id="3.30.420.10">
    <property type="entry name" value="Ribonuclease H-like superfamily/Ribonuclease H"/>
    <property type="match status" value="1"/>
</dbReference>
<dbReference type="PANTHER" id="PTHR46889:SF5">
    <property type="entry name" value="INTEGRASE PROTEIN"/>
    <property type="match status" value="1"/>
</dbReference>
<name>A0ABS4X0V0_9MICO</name>
<accession>A0ABS4X0V0</accession>
<evidence type="ECO:0000259" key="2">
    <source>
        <dbReference type="PROSITE" id="PS50994"/>
    </source>
</evidence>
<protein>
    <submittedName>
        <fullName evidence="4">Transposase InsO family protein</fullName>
    </submittedName>
</protein>
<reference evidence="4 6" key="1">
    <citation type="submission" date="2021-03" db="EMBL/GenBank/DDBJ databases">
        <title>Sequencing the genomes of 1000 actinobacteria strains.</title>
        <authorList>
            <person name="Klenk H.-P."/>
        </authorList>
    </citation>
    <scope>NUCLEOTIDE SEQUENCE [LARGE SCALE GENOMIC DNA]</scope>
    <source>
        <strain evidence="4 6">DSM 14566</strain>
    </source>
</reference>
<dbReference type="PROSITE" id="PS50994">
    <property type="entry name" value="INTEGRASE"/>
    <property type="match status" value="1"/>
</dbReference>
<proteinExistence type="predicted"/>
<comment type="function">
    <text evidence="1">Involved in the transposition of the insertion sequence.</text>
</comment>
<dbReference type="EMBL" id="JAGIOD010000001">
    <property type="protein sequence ID" value="MBP2382086.1"/>
    <property type="molecule type" value="Genomic_DNA"/>
</dbReference>
<dbReference type="InterPro" id="IPR048020">
    <property type="entry name" value="Transpos_IS3"/>
</dbReference>
<dbReference type="InterPro" id="IPR012337">
    <property type="entry name" value="RNaseH-like_sf"/>
</dbReference>
<dbReference type="InterPro" id="IPR036397">
    <property type="entry name" value="RNaseH_sf"/>
</dbReference>
<sequence>MIAYIDMYRDQFGVELICRTLAATEGGFITSRGYRAAKTRPASDRDLRDRVLIEEIRRIHAENYGVYGARKIWHAMRREGWDIGRDQCARLMRKAGLHGVIRGRTPRTTQPSPLPDGRPDLVERNFEAPAPNRLWVADITYVRTTSGFCYTAFVIDAFSRRIAGWATRATMRTEDLPLEALEHALIAAKDQAIGGLIHHSDRGSQYVSVRYTEHLAEAGIAASVGSRGDSYDNALAETVNGLYKAELIHARPAWPSVTEVEFATMNWVHWWNHQRLHQALDYSTPIEVEKAYAQTREPSTAPT</sequence>
<comment type="caution">
    <text evidence="4">The sequence shown here is derived from an EMBL/GenBank/DDBJ whole genome shotgun (WGS) entry which is preliminary data.</text>
</comment>
<evidence type="ECO:0000256" key="1">
    <source>
        <dbReference type="ARBA" id="ARBA00002286"/>
    </source>
</evidence>
<organism evidence="4 6">
    <name type="scientific">Brachybacterium sacelli</name>
    <dbReference type="NCBI Taxonomy" id="173364"/>
    <lineage>
        <taxon>Bacteria</taxon>
        <taxon>Bacillati</taxon>
        <taxon>Actinomycetota</taxon>
        <taxon>Actinomycetes</taxon>
        <taxon>Micrococcales</taxon>
        <taxon>Dermabacteraceae</taxon>
        <taxon>Brachybacterium</taxon>
    </lineage>
</organism>